<dbReference type="EMBL" id="BMAT01003198">
    <property type="protein sequence ID" value="GFS21648.1"/>
    <property type="molecule type" value="Genomic_DNA"/>
</dbReference>
<dbReference type="AlphaFoldDB" id="A0AAV4JFT9"/>
<protein>
    <submittedName>
        <fullName evidence="1">Uncharacterized protein</fullName>
    </submittedName>
</protein>
<dbReference type="Proteomes" id="UP000762676">
    <property type="component" value="Unassembled WGS sequence"/>
</dbReference>
<evidence type="ECO:0000313" key="2">
    <source>
        <dbReference type="Proteomes" id="UP000762676"/>
    </source>
</evidence>
<organism evidence="1 2">
    <name type="scientific">Elysia marginata</name>
    <dbReference type="NCBI Taxonomy" id="1093978"/>
    <lineage>
        <taxon>Eukaryota</taxon>
        <taxon>Metazoa</taxon>
        <taxon>Spiralia</taxon>
        <taxon>Lophotrochozoa</taxon>
        <taxon>Mollusca</taxon>
        <taxon>Gastropoda</taxon>
        <taxon>Heterobranchia</taxon>
        <taxon>Euthyneura</taxon>
        <taxon>Panpulmonata</taxon>
        <taxon>Sacoglossa</taxon>
        <taxon>Placobranchoidea</taxon>
        <taxon>Plakobranchidae</taxon>
        <taxon>Elysia</taxon>
    </lineage>
</organism>
<keyword evidence="2" id="KW-1185">Reference proteome</keyword>
<sequence>MANKLYQMDRQGQTTFLLRTDHSRLKALCTKYTKLAVTSARVEKLLKPQSTLQDCQKYRKNTKSRQAIWSSSTDLQTKHWKTLEGLEETNSFLHHTGVNI</sequence>
<gene>
    <name evidence="1" type="ORF">ElyMa_001598600</name>
</gene>
<accession>A0AAV4JFT9</accession>
<name>A0AAV4JFT9_9GAST</name>
<proteinExistence type="predicted"/>
<comment type="caution">
    <text evidence="1">The sequence shown here is derived from an EMBL/GenBank/DDBJ whole genome shotgun (WGS) entry which is preliminary data.</text>
</comment>
<reference evidence="1 2" key="1">
    <citation type="journal article" date="2021" name="Elife">
        <title>Chloroplast acquisition without the gene transfer in kleptoplastic sea slugs, Plakobranchus ocellatus.</title>
        <authorList>
            <person name="Maeda T."/>
            <person name="Takahashi S."/>
            <person name="Yoshida T."/>
            <person name="Shimamura S."/>
            <person name="Takaki Y."/>
            <person name="Nagai Y."/>
            <person name="Toyoda A."/>
            <person name="Suzuki Y."/>
            <person name="Arimoto A."/>
            <person name="Ishii H."/>
            <person name="Satoh N."/>
            <person name="Nishiyama T."/>
            <person name="Hasebe M."/>
            <person name="Maruyama T."/>
            <person name="Minagawa J."/>
            <person name="Obokata J."/>
            <person name="Shigenobu S."/>
        </authorList>
    </citation>
    <scope>NUCLEOTIDE SEQUENCE [LARGE SCALE GENOMIC DNA]</scope>
</reference>
<evidence type="ECO:0000313" key="1">
    <source>
        <dbReference type="EMBL" id="GFS21648.1"/>
    </source>
</evidence>